<dbReference type="Proteomes" id="UP000189670">
    <property type="component" value="Unassembled WGS sequence"/>
</dbReference>
<reference evidence="2" key="1">
    <citation type="submission" date="2012-11" db="EMBL/GenBank/DDBJ databases">
        <authorList>
            <person name="Lucero-Rivera Y.E."/>
            <person name="Tovar-Ramirez D."/>
        </authorList>
    </citation>
    <scope>NUCLEOTIDE SEQUENCE [LARGE SCALE GENOMIC DNA]</scope>
    <source>
        <strain evidence="2">Araruama</strain>
    </source>
</reference>
<dbReference type="InterPro" id="IPR039163">
    <property type="entry name" value="EMC7"/>
</dbReference>
<sequence length="1000" mass="110368">MRTINYYYENVLTVKYVPKEVFMKIKMQQLLIVVSILITVSIAWAGPYSGSFVDDEHPEGTIDEGIPGFIGPAGIGEAYKENHDGSSNGNFVNPIFQQWASEVVDYSPAPDVDNDWNKPEQALGPVTGSNFDIVSLGDLSEEQIYGYARPGEITLKFEFPVVNKPGNDLVVFENGFTSGSTAPFFAELAYVEVSSDGNQFARFPSDYSAASDVVGVYGDIDPTWIYNLAGKHANAYGKSWGTPFDLSTLENDPAVTGGQVDLNHIQYVRIVDIPGNGFFKDAKDQSIYDAWQTCGSGGLDLEAVGAIHSQSGADFENLEIEPNSYWAGQYGPSRTPSNRQIDVRALYRKKQQRNEVQTFFASGGMNFPNNLGEWSWSGFAYSNMKDTETPGYLNQYSAFTGIGVHLSPNYGIAYIPIDYMSGTNDPIPQSVSFDNIMPVTGMYITNTTYAMLSMLNGNSNAKAFGGDTGDDPDYFKVIIKGIDANEEYTDPVEFFMADFRFENNYQDYIIDQWTWVDLSHMGELYGLEFSVDSSDKGAYGMNTPAYFAFDNINGTPPDTGNVAGYVKSNMDNYSNPIAGATVYLKTTSEITTTDASGHFSFENVPSGHYVIEVVADFFNDTIADIHTDVSTLVHMSPVSDADFEDLELEPDSYWNGGTQTRNINHPDMVKQMAKMKNAVKASVDSFFQSGIGHFQNSYNSQYNSWTGFSYSNMADTETPGLDNQFSAITGKGVHGSPNFALAYIPSDWQSGTNDPIPQEISFDTDEGILMSGMYVTNTTYAYFSMKDGDSYAKKFGGESGDDPDFFKLIITGYDINDNETGLVEFYLADFRFDDNSEDYIVDTWEWLDLSSLGLVKSLKCLVVSSDGGTPTYFAIDNINQITLGSIEGIVSTDITGQPATIMDALVSVNGTEILTHTDEYGRFQLDHLPTGDYQIDISSDKFASITIDVTVENAEYVEIPQDITVLSEPVSSQCKWDINDNGQIDLAEIIHYLQILSSFK</sequence>
<dbReference type="AlphaFoldDB" id="A0A1V1P785"/>
<dbReference type="InterPro" id="IPR018247">
    <property type="entry name" value="EF_Hand_1_Ca_BS"/>
</dbReference>
<evidence type="ECO:0000313" key="1">
    <source>
        <dbReference type="EMBL" id="ETR70606.1"/>
    </source>
</evidence>
<comment type="caution">
    <text evidence="1">The sequence shown here is derived from an EMBL/GenBank/DDBJ whole genome shotgun (WGS) entry which is preliminary data.</text>
</comment>
<organism evidence="1 2">
    <name type="scientific">Candidatus Magnetoglobus multicellularis str. Araruama</name>
    <dbReference type="NCBI Taxonomy" id="890399"/>
    <lineage>
        <taxon>Bacteria</taxon>
        <taxon>Pseudomonadati</taxon>
        <taxon>Thermodesulfobacteriota</taxon>
        <taxon>Desulfobacteria</taxon>
        <taxon>Desulfobacterales</taxon>
        <taxon>Desulfobacteraceae</taxon>
        <taxon>Candidatus Magnetoglobus</taxon>
    </lineage>
</organism>
<evidence type="ECO:0008006" key="3">
    <source>
        <dbReference type="Google" id="ProtNLM"/>
    </source>
</evidence>
<accession>A0A1V1P785</accession>
<dbReference type="InterPro" id="IPR008969">
    <property type="entry name" value="CarboxyPept-like_regulatory"/>
</dbReference>
<dbReference type="EMBL" id="ATBP01000397">
    <property type="protein sequence ID" value="ETR70606.1"/>
    <property type="molecule type" value="Genomic_DNA"/>
</dbReference>
<proteinExistence type="predicted"/>
<gene>
    <name evidence="1" type="ORF">OMM_03114</name>
</gene>
<dbReference type="PANTHER" id="PTHR13605:SF4">
    <property type="entry name" value="ER MEMBRANE PROTEIN COMPLEX SUBUNIT 7"/>
    <property type="match status" value="1"/>
</dbReference>
<dbReference type="Gene3D" id="2.60.120.1350">
    <property type="entry name" value="Protein of unknown function DUF4465"/>
    <property type="match status" value="2"/>
</dbReference>
<dbReference type="InterPro" id="IPR027828">
    <property type="entry name" value="DUF4465"/>
</dbReference>
<dbReference type="PANTHER" id="PTHR13605">
    <property type="entry name" value="ER MEMBRANE PROTEIN COMPLEX SUBUNIT 7"/>
    <property type="match status" value="1"/>
</dbReference>
<dbReference type="Gene3D" id="2.60.40.1120">
    <property type="entry name" value="Carboxypeptidase-like, regulatory domain"/>
    <property type="match status" value="2"/>
</dbReference>
<dbReference type="Pfam" id="PF14717">
    <property type="entry name" value="DUF4465"/>
    <property type="match status" value="2"/>
</dbReference>
<name>A0A1V1P785_9BACT</name>
<dbReference type="PROSITE" id="PS00018">
    <property type="entry name" value="EF_HAND_1"/>
    <property type="match status" value="1"/>
</dbReference>
<dbReference type="Pfam" id="PF13620">
    <property type="entry name" value="CarboxypepD_reg"/>
    <property type="match status" value="2"/>
</dbReference>
<protein>
    <recommendedName>
        <fullName evidence="3">EF-hand domain-containing protein</fullName>
    </recommendedName>
</protein>
<dbReference type="SUPFAM" id="SSF49464">
    <property type="entry name" value="Carboxypeptidase regulatory domain-like"/>
    <property type="match status" value="2"/>
</dbReference>
<evidence type="ECO:0000313" key="2">
    <source>
        <dbReference type="Proteomes" id="UP000189670"/>
    </source>
</evidence>